<keyword evidence="1" id="KW-0812">Transmembrane</keyword>
<organism evidence="2 3">
    <name type="scientific">Paraburkholderia rhizosphaerae</name>
    <dbReference type="NCBI Taxonomy" id="480658"/>
    <lineage>
        <taxon>Bacteria</taxon>
        <taxon>Pseudomonadati</taxon>
        <taxon>Pseudomonadota</taxon>
        <taxon>Betaproteobacteria</taxon>
        <taxon>Burkholderiales</taxon>
        <taxon>Burkholderiaceae</taxon>
        <taxon>Paraburkholderia</taxon>
    </lineage>
</organism>
<feature type="transmembrane region" description="Helical" evidence="1">
    <location>
        <begin position="31"/>
        <end position="48"/>
    </location>
</feature>
<keyword evidence="1" id="KW-1133">Transmembrane helix</keyword>
<evidence type="ECO:0000313" key="2">
    <source>
        <dbReference type="EMBL" id="TDY43300.1"/>
    </source>
</evidence>
<feature type="transmembrane region" description="Helical" evidence="1">
    <location>
        <begin position="7"/>
        <end position="25"/>
    </location>
</feature>
<dbReference type="Proteomes" id="UP000295509">
    <property type="component" value="Unassembled WGS sequence"/>
</dbReference>
<keyword evidence="1" id="KW-0472">Membrane</keyword>
<dbReference type="OrthoDB" id="9807082at2"/>
<evidence type="ECO:0000256" key="1">
    <source>
        <dbReference type="SAM" id="Phobius"/>
    </source>
</evidence>
<feature type="transmembrane region" description="Helical" evidence="1">
    <location>
        <begin position="55"/>
        <end position="84"/>
    </location>
</feature>
<keyword evidence="3" id="KW-1185">Reference proteome</keyword>
<dbReference type="AlphaFoldDB" id="A0A4R8LLB4"/>
<dbReference type="EMBL" id="SORE01000018">
    <property type="protein sequence ID" value="TDY43300.1"/>
    <property type="molecule type" value="Genomic_DNA"/>
</dbReference>
<dbReference type="RefSeq" id="WP_134194628.1">
    <property type="nucleotide sequence ID" value="NZ_JBHLUW010000009.1"/>
</dbReference>
<comment type="caution">
    <text evidence="2">The sequence shown here is derived from an EMBL/GenBank/DDBJ whole genome shotgun (WGS) entry which is preliminary data.</text>
</comment>
<sequence>MSFTPEIIVVVVVGGLVCGFLNTVASSGSAVTLPILMAIGLPAAAANATNRVPVLVGAMAATVGLARHGAMLLTTSAAMLVFVTHQSVEWGIGGLMGIGALFGGLLGARVAVSEHARRWIVGLLVVVIVGELIHLAVPLHWLDKEIRPAIDVFSAVYPAALQTVARLRV</sequence>
<name>A0A4R8LLB4_9BURK</name>
<protein>
    <submittedName>
        <fullName evidence="2">Sulfite exporter TauE/SafE</fullName>
    </submittedName>
</protein>
<evidence type="ECO:0000313" key="3">
    <source>
        <dbReference type="Proteomes" id="UP000295509"/>
    </source>
</evidence>
<feature type="transmembrane region" description="Helical" evidence="1">
    <location>
        <begin position="119"/>
        <end position="137"/>
    </location>
</feature>
<reference evidence="2 3" key="1">
    <citation type="submission" date="2019-03" db="EMBL/GenBank/DDBJ databases">
        <title>Genomic Encyclopedia of Type Strains, Phase III (KMG-III): the genomes of soil and plant-associated and newly described type strains.</title>
        <authorList>
            <person name="Whitman W."/>
        </authorList>
    </citation>
    <scope>NUCLEOTIDE SEQUENCE [LARGE SCALE GENOMIC DNA]</scope>
    <source>
        <strain evidence="2 3">LMG 29544</strain>
    </source>
</reference>
<gene>
    <name evidence="2" type="ORF">BX592_11895</name>
</gene>
<proteinExistence type="predicted"/>
<feature type="transmembrane region" description="Helical" evidence="1">
    <location>
        <begin position="90"/>
        <end position="112"/>
    </location>
</feature>
<accession>A0A4R8LLB4</accession>